<evidence type="ECO:0000259" key="4">
    <source>
        <dbReference type="Pfam" id="PF25954"/>
    </source>
</evidence>
<feature type="domain" description="CusB-like barrel-sandwich hybrid" evidence="3">
    <location>
        <begin position="95"/>
        <end position="210"/>
    </location>
</feature>
<dbReference type="Gene3D" id="2.40.420.20">
    <property type="match status" value="1"/>
</dbReference>
<evidence type="ECO:0000313" key="5">
    <source>
        <dbReference type="EMBL" id="GGC10726.1"/>
    </source>
</evidence>
<dbReference type="Pfam" id="PF11604">
    <property type="entry name" value="CusF_Ec"/>
    <property type="match status" value="5"/>
</dbReference>
<protein>
    <recommendedName>
        <fullName evidence="7">Efflux RND transporter periplasmic adaptor subunit</fullName>
    </recommendedName>
</protein>
<organism evidence="5 6">
    <name type="scientific">Marivita lacus</name>
    <dbReference type="NCBI Taxonomy" id="1323742"/>
    <lineage>
        <taxon>Bacteria</taxon>
        <taxon>Pseudomonadati</taxon>
        <taxon>Pseudomonadota</taxon>
        <taxon>Alphaproteobacteria</taxon>
        <taxon>Rhodobacterales</taxon>
        <taxon>Roseobacteraceae</taxon>
        <taxon>Marivita</taxon>
    </lineage>
</organism>
<dbReference type="Gene3D" id="2.40.50.100">
    <property type="match status" value="1"/>
</dbReference>
<dbReference type="Gene3D" id="2.40.50.320">
    <property type="entry name" value="Copper binding periplasmic protein CusF"/>
    <property type="match status" value="5"/>
</dbReference>
<dbReference type="EMBL" id="BMFC01000008">
    <property type="protein sequence ID" value="GGC10726.1"/>
    <property type="molecule type" value="Genomic_DNA"/>
</dbReference>
<accession>A0ABQ1KZP7</accession>
<dbReference type="InterPro" id="IPR042230">
    <property type="entry name" value="CusF_sf"/>
</dbReference>
<comment type="similarity">
    <text evidence="1">Belongs to the membrane fusion protein (MFP) (TC 8.A.1) family.</text>
</comment>
<evidence type="ECO:0000313" key="6">
    <source>
        <dbReference type="Proteomes" id="UP000645462"/>
    </source>
</evidence>
<dbReference type="InterPro" id="IPR058792">
    <property type="entry name" value="Beta-barrel_RND_2"/>
</dbReference>
<evidence type="ECO:0000256" key="1">
    <source>
        <dbReference type="ARBA" id="ARBA00009477"/>
    </source>
</evidence>
<dbReference type="InterPro" id="IPR051909">
    <property type="entry name" value="MFP_Cation_Efflux"/>
</dbReference>
<dbReference type="Proteomes" id="UP000645462">
    <property type="component" value="Unassembled WGS sequence"/>
</dbReference>
<name>A0ABQ1KZP7_9RHOB</name>
<evidence type="ECO:0000256" key="2">
    <source>
        <dbReference type="ARBA" id="ARBA00022448"/>
    </source>
</evidence>
<gene>
    <name evidence="5" type="ORF">GCM10011363_29260</name>
</gene>
<dbReference type="InterPro" id="IPR006143">
    <property type="entry name" value="RND_pump_MFP"/>
</dbReference>
<comment type="caution">
    <text evidence="5">The sequence shown here is derived from an EMBL/GenBank/DDBJ whole genome shotgun (WGS) entry which is preliminary data.</text>
</comment>
<proteinExistence type="inferred from homology"/>
<keyword evidence="6" id="KW-1185">Reference proteome</keyword>
<keyword evidence="2" id="KW-0813">Transport</keyword>
<evidence type="ECO:0008006" key="7">
    <source>
        <dbReference type="Google" id="ProtNLM"/>
    </source>
</evidence>
<dbReference type="NCBIfam" id="TIGR01730">
    <property type="entry name" value="RND_mfp"/>
    <property type="match status" value="1"/>
</dbReference>
<evidence type="ECO:0000259" key="3">
    <source>
        <dbReference type="Pfam" id="PF25919"/>
    </source>
</evidence>
<feature type="domain" description="CusB-like beta-barrel" evidence="4">
    <location>
        <begin position="215"/>
        <end position="290"/>
    </location>
</feature>
<dbReference type="PANTHER" id="PTHR30097">
    <property type="entry name" value="CATION EFFLUX SYSTEM PROTEIN CUSB"/>
    <property type="match status" value="1"/>
</dbReference>
<dbReference type="Gene3D" id="2.40.30.170">
    <property type="match status" value="1"/>
</dbReference>
<dbReference type="SUPFAM" id="SSF111369">
    <property type="entry name" value="HlyD-like secretion proteins"/>
    <property type="match status" value="1"/>
</dbReference>
<dbReference type="InterPro" id="IPR021647">
    <property type="entry name" value="CusF_Ec"/>
</dbReference>
<dbReference type="InterPro" id="IPR058790">
    <property type="entry name" value="BSH_CusB"/>
</dbReference>
<dbReference type="PANTHER" id="PTHR30097:SF15">
    <property type="entry name" value="CATION EFFLUX SYSTEM PROTEIN CUSB"/>
    <property type="match status" value="1"/>
</dbReference>
<dbReference type="Pfam" id="PF25954">
    <property type="entry name" value="Beta-barrel_RND_2"/>
    <property type="match status" value="1"/>
</dbReference>
<reference evidence="6" key="1">
    <citation type="journal article" date="2019" name="Int. J. Syst. Evol. Microbiol.">
        <title>The Global Catalogue of Microorganisms (GCM) 10K type strain sequencing project: providing services to taxonomists for standard genome sequencing and annotation.</title>
        <authorList>
            <consortium name="The Broad Institute Genomics Platform"/>
            <consortium name="The Broad Institute Genome Sequencing Center for Infectious Disease"/>
            <person name="Wu L."/>
            <person name="Ma J."/>
        </authorList>
    </citation>
    <scope>NUCLEOTIDE SEQUENCE [LARGE SCALE GENOMIC DNA]</scope>
    <source>
        <strain evidence="6">CGMCC 1.12478</strain>
    </source>
</reference>
<dbReference type="Pfam" id="PF25919">
    <property type="entry name" value="BSH_CusB"/>
    <property type="match status" value="1"/>
</dbReference>
<sequence length="779" mass="82769">MNPEDMSDDDGPEVLYWVAPMDPNFRQPGPGKSPMGMDLIPVYAGQEPSGDPAEVTLSAAEINAIGVRTALAQVSEISHRIETVGFVGYDEHLTSHVHTRVDGWIEVLNVRAVGDQVRKGDVLFELFSPEFGIASFDFLRASKEGIGISLEAARNKLRSHGATDSQIAEIEETGEMARRIRVEAPRDGVVIGLAAADGMFLQPGTQAVSITDLSEVWLIVDVFERDIARMTDDMRAIARFEHLPGRTFEGEIDYVYPELDPQTRTLPVRLSFDNTEGLLRPNMFGTVSLVPGHSRTALTVPTEAIIRTGTAERVILKSGEGTFMPRLITTGLRDNFGEGGRTEVVQGLAPGEEVVASAQFLIDSESALSAGLMRMAPTDEAPARGTGELIALDHSARMATIQHGELESLDWPAMTSRFPVRSDVSLDRIAPGMQVAFRAARGADGLLGLLDLGSDDGIAATGNGKILAVTADGTLTLTHDPIPELGWPAMQMDMPVIGFDPSTVPLDAPVEFDLSKGDDGLFTIVAVRADGMTTAEAGAEVASMATEAPPIMVSGIIDVLNQTAGTATISHGPISEIGMPGMTMDFAIADTVDLSALPVGSETMLTFARPDGMTMVLAAAEPVAPPIVVSGTIDAIDAEVRQATISHGPIVEIGMPGMTMDFAIDEALDPTALPIGIEVEMTFARPDGMTMILRQAEPMAAPMEVRGTINAVDLDTGMANISHGPMTEIGMPGMTMDFALDAALDPGSLPVGNEIVLQLHRNADFSMTLVGTRAQEVIQ</sequence>